<protein>
    <submittedName>
        <fullName evidence="2">Molybdopterin-dependent oxidoreductase</fullName>
    </submittedName>
</protein>
<evidence type="ECO:0000313" key="2">
    <source>
        <dbReference type="EMBL" id="QSQ11819.1"/>
    </source>
</evidence>
<dbReference type="Proteomes" id="UP000663090">
    <property type="component" value="Chromosome"/>
</dbReference>
<name>A0ABX7MZG4_9BACT</name>
<dbReference type="PANTHER" id="PTHR43032:SF2">
    <property type="entry name" value="BLL0505 PROTEIN"/>
    <property type="match status" value="1"/>
</dbReference>
<keyword evidence="3" id="KW-1185">Reference proteome</keyword>
<accession>A0ABX7MZG4</accession>
<sequence>MPGRHLISAPPPRLLTRRLALVGAGGLLASACDSARPHVGFLGAMERVNARLQAALFDERQLAPELPPEETTPPGAFPPYFISDTVPLAPPGWTLRVGGMVARPANLTLAELQRLPSTQYRIRHHCVEGWSAVASWHGVRLRDLAEYVGADPAASYVELRSFDSGYWSSWDRPSAFHPQTLLAYGMNGQPLPPEHGAPLRIYSAVKLGYKMVKYLTEVNFLSQPTSGYWEERGYEWYAGV</sequence>
<dbReference type="Pfam" id="PF00174">
    <property type="entry name" value="Oxidored_molyb"/>
    <property type="match status" value="1"/>
</dbReference>
<reference evidence="2 3" key="1">
    <citation type="submission" date="2021-02" db="EMBL/GenBank/DDBJ databases">
        <title>De Novo genome assembly of isolated myxobacteria.</title>
        <authorList>
            <person name="Stevens D.C."/>
        </authorList>
    </citation>
    <scope>NUCLEOTIDE SEQUENCE [LARGE SCALE GENOMIC DNA]</scope>
    <source>
        <strain evidence="2 3">SCHIC003</strain>
    </source>
</reference>
<evidence type="ECO:0000259" key="1">
    <source>
        <dbReference type="Pfam" id="PF00174"/>
    </source>
</evidence>
<feature type="domain" description="Oxidoreductase molybdopterin-binding" evidence="1">
    <location>
        <begin position="86"/>
        <end position="229"/>
    </location>
</feature>
<dbReference type="Gene3D" id="3.90.420.10">
    <property type="entry name" value="Oxidoreductase, molybdopterin-binding domain"/>
    <property type="match status" value="1"/>
</dbReference>
<dbReference type="RefSeq" id="WP_206713558.1">
    <property type="nucleotide sequence ID" value="NZ_CP071091.1"/>
</dbReference>
<proteinExistence type="predicted"/>
<dbReference type="InterPro" id="IPR036374">
    <property type="entry name" value="OxRdtase_Mopterin-bd_sf"/>
</dbReference>
<dbReference type="SUPFAM" id="SSF56524">
    <property type="entry name" value="Oxidoreductase molybdopterin-binding domain"/>
    <property type="match status" value="1"/>
</dbReference>
<dbReference type="PANTHER" id="PTHR43032">
    <property type="entry name" value="PROTEIN-METHIONINE-SULFOXIDE REDUCTASE"/>
    <property type="match status" value="1"/>
</dbReference>
<gene>
    <name evidence="2" type="ORF">JY572_25930</name>
</gene>
<dbReference type="EMBL" id="CP071091">
    <property type="protein sequence ID" value="QSQ11819.1"/>
    <property type="molecule type" value="Genomic_DNA"/>
</dbReference>
<evidence type="ECO:0000313" key="3">
    <source>
        <dbReference type="Proteomes" id="UP000663090"/>
    </source>
</evidence>
<organism evidence="2 3">
    <name type="scientific">Myxococcus landrumensis</name>
    <dbReference type="NCBI Taxonomy" id="2813577"/>
    <lineage>
        <taxon>Bacteria</taxon>
        <taxon>Pseudomonadati</taxon>
        <taxon>Myxococcota</taxon>
        <taxon>Myxococcia</taxon>
        <taxon>Myxococcales</taxon>
        <taxon>Cystobacterineae</taxon>
        <taxon>Myxococcaceae</taxon>
        <taxon>Myxococcus</taxon>
    </lineage>
</organism>
<dbReference type="PROSITE" id="PS51257">
    <property type="entry name" value="PROKAR_LIPOPROTEIN"/>
    <property type="match status" value="1"/>
</dbReference>
<dbReference type="InterPro" id="IPR000572">
    <property type="entry name" value="OxRdtase_Mopterin-bd_dom"/>
</dbReference>